<evidence type="ECO:0000256" key="1">
    <source>
        <dbReference type="ARBA" id="ARBA00009254"/>
    </source>
</evidence>
<sequence>MEAKEIRGIATEELVVKAKELKEELFNLKFQLSLGQLANTAKIREVRRNIARIKTILNERTA</sequence>
<keyword evidence="3 5" id="KW-0687">Ribonucleoprotein</keyword>
<protein>
    <recommendedName>
        <fullName evidence="4 5">Large ribosomal subunit protein uL29</fullName>
    </recommendedName>
</protein>
<dbReference type="PANTHER" id="PTHR10916">
    <property type="entry name" value="60S RIBOSOMAL PROTEIN L35/50S RIBOSOMAL PROTEIN L29"/>
    <property type="match status" value="1"/>
</dbReference>
<comment type="similarity">
    <text evidence="1 5">Belongs to the universal ribosomal protein uL29 family.</text>
</comment>
<evidence type="ECO:0000256" key="3">
    <source>
        <dbReference type="ARBA" id="ARBA00023274"/>
    </source>
</evidence>
<dbReference type="Pfam" id="PF00831">
    <property type="entry name" value="Ribosomal_L29"/>
    <property type="match status" value="1"/>
</dbReference>
<dbReference type="InterPro" id="IPR018254">
    <property type="entry name" value="Ribosomal_uL29_CS"/>
</dbReference>
<proteinExistence type="inferred from homology"/>
<reference evidence="6 7" key="1">
    <citation type="submission" date="2018-08" db="EMBL/GenBank/DDBJ databases">
        <title>Draft genome sequence of Psychrilyobacter sp. strain SD5 isolated from Black Sea water.</title>
        <authorList>
            <person name="Yadav S."/>
            <person name="Villanueva L."/>
            <person name="Damste J.S.S."/>
        </authorList>
    </citation>
    <scope>NUCLEOTIDE SEQUENCE [LARGE SCALE GENOMIC DNA]</scope>
    <source>
        <strain evidence="6 7">SD5</strain>
    </source>
</reference>
<name>A0ABX9KHC7_9FUSO</name>
<keyword evidence="2 5" id="KW-0689">Ribosomal protein</keyword>
<gene>
    <name evidence="5" type="primary">rpmC</name>
    <name evidence="6" type="ORF">DYH56_07410</name>
</gene>
<comment type="caution">
    <text evidence="6">The sequence shown here is derived from an EMBL/GenBank/DDBJ whole genome shotgun (WGS) entry which is preliminary data.</text>
</comment>
<dbReference type="Gene3D" id="1.10.287.310">
    <property type="match status" value="1"/>
</dbReference>
<dbReference type="PROSITE" id="PS00579">
    <property type="entry name" value="RIBOSOMAL_L29"/>
    <property type="match status" value="1"/>
</dbReference>
<dbReference type="GO" id="GO:0005840">
    <property type="term" value="C:ribosome"/>
    <property type="evidence" value="ECO:0007669"/>
    <property type="project" value="UniProtKB-KW"/>
</dbReference>
<dbReference type="PANTHER" id="PTHR10916:SF0">
    <property type="entry name" value="LARGE RIBOSOMAL SUBUNIT PROTEIN UL29C"/>
    <property type="match status" value="1"/>
</dbReference>
<dbReference type="Proteomes" id="UP000263486">
    <property type="component" value="Unassembled WGS sequence"/>
</dbReference>
<evidence type="ECO:0000256" key="5">
    <source>
        <dbReference type="HAMAP-Rule" id="MF_00374"/>
    </source>
</evidence>
<dbReference type="InterPro" id="IPR036049">
    <property type="entry name" value="Ribosomal_uL29_sf"/>
</dbReference>
<dbReference type="InterPro" id="IPR001854">
    <property type="entry name" value="Ribosomal_uL29"/>
</dbReference>
<dbReference type="HAMAP" id="MF_00374">
    <property type="entry name" value="Ribosomal_uL29"/>
    <property type="match status" value="1"/>
</dbReference>
<dbReference type="SUPFAM" id="SSF46561">
    <property type="entry name" value="Ribosomal protein L29 (L29p)"/>
    <property type="match status" value="1"/>
</dbReference>
<organism evidence="6 7">
    <name type="scientific">Psychrilyobacter piezotolerans</name>
    <dbReference type="NCBI Taxonomy" id="2293438"/>
    <lineage>
        <taxon>Bacteria</taxon>
        <taxon>Fusobacteriati</taxon>
        <taxon>Fusobacteriota</taxon>
        <taxon>Fusobacteriia</taxon>
        <taxon>Fusobacteriales</taxon>
        <taxon>Fusobacteriaceae</taxon>
        <taxon>Psychrilyobacter</taxon>
    </lineage>
</organism>
<dbReference type="RefSeq" id="WP_028854864.1">
    <property type="nucleotide sequence ID" value="NZ_JAACIO010000012.1"/>
</dbReference>
<evidence type="ECO:0000313" key="7">
    <source>
        <dbReference type="Proteomes" id="UP000263486"/>
    </source>
</evidence>
<evidence type="ECO:0000256" key="2">
    <source>
        <dbReference type="ARBA" id="ARBA00022980"/>
    </source>
</evidence>
<dbReference type="NCBIfam" id="TIGR00012">
    <property type="entry name" value="L29"/>
    <property type="match status" value="1"/>
</dbReference>
<evidence type="ECO:0000256" key="4">
    <source>
        <dbReference type="ARBA" id="ARBA00035204"/>
    </source>
</evidence>
<evidence type="ECO:0000313" key="6">
    <source>
        <dbReference type="EMBL" id="REI41255.1"/>
    </source>
</evidence>
<dbReference type="CDD" id="cd00427">
    <property type="entry name" value="Ribosomal_L29_HIP"/>
    <property type="match status" value="1"/>
</dbReference>
<accession>A0ABX9KHC7</accession>
<keyword evidence="7" id="KW-1185">Reference proteome</keyword>
<dbReference type="EMBL" id="QUAJ01000011">
    <property type="protein sequence ID" value="REI41255.1"/>
    <property type="molecule type" value="Genomic_DNA"/>
</dbReference>
<dbReference type="InterPro" id="IPR050063">
    <property type="entry name" value="Ribosomal_protein_uL29"/>
</dbReference>